<dbReference type="RefSeq" id="XP_033449176.1">
    <property type="nucleotide sequence ID" value="XM_033595944.1"/>
</dbReference>
<reference evidence="1" key="1">
    <citation type="journal article" date="2020" name="Stud. Mycol.">
        <title>101 Dothideomycetes genomes: a test case for predicting lifestyles and emergence of pathogens.</title>
        <authorList>
            <person name="Haridas S."/>
            <person name="Albert R."/>
            <person name="Binder M."/>
            <person name="Bloem J."/>
            <person name="Labutti K."/>
            <person name="Salamov A."/>
            <person name="Andreopoulos B."/>
            <person name="Baker S."/>
            <person name="Barry K."/>
            <person name="Bills G."/>
            <person name="Bluhm B."/>
            <person name="Cannon C."/>
            <person name="Castanera R."/>
            <person name="Culley D."/>
            <person name="Daum C."/>
            <person name="Ezra D."/>
            <person name="Gonzalez J."/>
            <person name="Henrissat B."/>
            <person name="Kuo A."/>
            <person name="Liang C."/>
            <person name="Lipzen A."/>
            <person name="Lutzoni F."/>
            <person name="Magnuson J."/>
            <person name="Mondo S."/>
            <person name="Nolan M."/>
            <person name="Ohm R."/>
            <person name="Pangilinan J."/>
            <person name="Park H.-J."/>
            <person name="Ramirez L."/>
            <person name="Alfaro M."/>
            <person name="Sun H."/>
            <person name="Tritt A."/>
            <person name="Yoshinaga Y."/>
            <person name="Zwiers L.-H."/>
            <person name="Turgeon B."/>
            <person name="Goodwin S."/>
            <person name="Spatafora J."/>
            <person name="Crous P."/>
            <person name="Grigoriev I."/>
        </authorList>
    </citation>
    <scope>NUCLEOTIDE SEQUENCE</scope>
    <source>
        <strain evidence="1">CBS 183.55</strain>
    </source>
</reference>
<protein>
    <submittedName>
        <fullName evidence="1">Uncharacterized protein</fullName>
    </submittedName>
</protein>
<evidence type="ECO:0000313" key="2">
    <source>
        <dbReference type="Proteomes" id="UP000800082"/>
    </source>
</evidence>
<dbReference type="AlphaFoldDB" id="A0A6A5RP49"/>
<name>A0A6A5RP49_9PLEO</name>
<organism evidence="1 2">
    <name type="scientific">Didymella exigua CBS 183.55</name>
    <dbReference type="NCBI Taxonomy" id="1150837"/>
    <lineage>
        <taxon>Eukaryota</taxon>
        <taxon>Fungi</taxon>
        <taxon>Dikarya</taxon>
        <taxon>Ascomycota</taxon>
        <taxon>Pezizomycotina</taxon>
        <taxon>Dothideomycetes</taxon>
        <taxon>Pleosporomycetidae</taxon>
        <taxon>Pleosporales</taxon>
        <taxon>Pleosporineae</taxon>
        <taxon>Didymellaceae</taxon>
        <taxon>Didymella</taxon>
    </lineage>
</organism>
<sequence length="363" mass="40923">MSAARTRQDSTMEDLEQKLAATIARGFDSNGQPCEGFYNLTRRMENEEDEQFDVDHTIQDFLAYKATSAVFEWHGRTDKWDSDLPNALVTMTAAFRSRLLQFVLLLTHRYHPTQTWTNGDSLRKLRQQNMARMTIWSRSHGLEKTSSTASRILDDGVIASARQHRASELALPSTVRLNQFSNPDRPALDQLLPLFIELTAARTCLGDEWEPTSDWFDLAGQFMLQAVIDQYVTNGHCSAECLTAIFAFGDPGAKLGSEGSDVTAMRSLFCTGDSSRTELPEWKRIRAIYIKTANGVYPLLQNGEDPYPYVKFESSLLSFLQHLHESAAKPDMVQVEEGHINVDGNELSEAESKEVISRMRLDA</sequence>
<accession>A0A6A5RP49</accession>
<dbReference type="OrthoDB" id="4149149at2759"/>
<evidence type="ECO:0000313" key="1">
    <source>
        <dbReference type="EMBL" id="KAF1928928.1"/>
    </source>
</evidence>
<dbReference type="EMBL" id="ML978967">
    <property type="protein sequence ID" value="KAF1928928.1"/>
    <property type="molecule type" value="Genomic_DNA"/>
</dbReference>
<dbReference type="Proteomes" id="UP000800082">
    <property type="component" value="Unassembled WGS sequence"/>
</dbReference>
<gene>
    <name evidence="1" type="ORF">M421DRAFT_62135</name>
</gene>
<dbReference type="GeneID" id="54353611"/>
<proteinExistence type="predicted"/>
<keyword evidence="2" id="KW-1185">Reference proteome</keyword>